<reference evidence="1 2" key="1">
    <citation type="submission" date="2019-06" db="EMBL/GenBank/DDBJ databases">
        <title>A chromosomal-level reference genome of Carpinus fangiana (Coryloideae, Betulaceae).</title>
        <authorList>
            <person name="Yang X."/>
            <person name="Wang Z."/>
            <person name="Zhang L."/>
            <person name="Hao G."/>
            <person name="Liu J."/>
            <person name="Yang Y."/>
        </authorList>
    </citation>
    <scope>NUCLEOTIDE SEQUENCE [LARGE SCALE GENOMIC DNA]</scope>
    <source>
        <strain evidence="1">Cfa_2016G</strain>
        <tissue evidence="1">Leaf</tissue>
    </source>
</reference>
<protein>
    <submittedName>
        <fullName evidence="1">Uncharacterized protein</fullName>
    </submittedName>
</protein>
<accession>A0A5N6RCN0</accession>
<sequence>MMLDTSGMSEFQQQYWMARQKEIVQIHESRKLRRCEGVKKERDSWLLKVDKVRKSGEGFWGL</sequence>
<dbReference type="AlphaFoldDB" id="A0A5N6RCN0"/>
<dbReference type="Proteomes" id="UP000327013">
    <property type="component" value="Chromosome 6"/>
</dbReference>
<dbReference type="EMBL" id="CM017326">
    <property type="protein sequence ID" value="KAE8076569.1"/>
    <property type="molecule type" value="Genomic_DNA"/>
</dbReference>
<evidence type="ECO:0000313" key="2">
    <source>
        <dbReference type="Proteomes" id="UP000327013"/>
    </source>
</evidence>
<evidence type="ECO:0000313" key="1">
    <source>
        <dbReference type="EMBL" id="KAE8076569.1"/>
    </source>
</evidence>
<organism evidence="1 2">
    <name type="scientific">Carpinus fangiana</name>
    <dbReference type="NCBI Taxonomy" id="176857"/>
    <lineage>
        <taxon>Eukaryota</taxon>
        <taxon>Viridiplantae</taxon>
        <taxon>Streptophyta</taxon>
        <taxon>Embryophyta</taxon>
        <taxon>Tracheophyta</taxon>
        <taxon>Spermatophyta</taxon>
        <taxon>Magnoliopsida</taxon>
        <taxon>eudicotyledons</taxon>
        <taxon>Gunneridae</taxon>
        <taxon>Pentapetalae</taxon>
        <taxon>rosids</taxon>
        <taxon>fabids</taxon>
        <taxon>Fagales</taxon>
        <taxon>Betulaceae</taxon>
        <taxon>Carpinus</taxon>
    </lineage>
</organism>
<proteinExistence type="predicted"/>
<keyword evidence="2" id="KW-1185">Reference proteome</keyword>
<gene>
    <name evidence="1" type="ORF">FH972_015209</name>
</gene>
<name>A0A5N6RCN0_9ROSI</name>